<proteinExistence type="predicted"/>
<accession>A0A7R9CL64</accession>
<gene>
    <name evidence="1" type="ORF">TCEB3V08_LOCUS3775</name>
</gene>
<reference evidence="1" key="1">
    <citation type="submission" date="2020-11" db="EMBL/GenBank/DDBJ databases">
        <authorList>
            <person name="Tran Van P."/>
        </authorList>
    </citation>
    <scope>NUCLEOTIDE SEQUENCE</scope>
</reference>
<dbReference type="EMBL" id="OC317426">
    <property type="protein sequence ID" value="CAD7396767.1"/>
    <property type="molecule type" value="Genomic_DNA"/>
</dbReference>
<sequence length="69" mass="7563">MNKIKKMNQCSTGILTLFGWSELLFLSLTNPAVLKSISEATDPVALNGLPQYGCILVKRIDALDLNKVL</sequence>
<evidence type="ECO:0000313" key="1">
    <source>
        <dbReference type="EMBL" id="CAD7396767.1"/>
    </source>
</evidence>
<organism evidence="1">
    <name type="scientific">Timema cristinae</name>
    <name type="common">Walking stick</name>
    <dbReference type="NCBI Taxonomy" id="61476"/>
    <lineage>
        <taxon>Eukaryota</taxon>
        <taxon>Metazoa</taxon>
        <taxon>Ecdysozoa</taxon>
        <taxon>Arthropoda</taxon>
        <taxon>Hexapoda</taxon>
        <taxon>Insecta</taxon>
        <taxon>Pterygota</taxon>
        <taxon>Neoptera</taxon>
        <taxon>Polyneoptera</taxon>
        <taxon>Phasmatodea</taxon>
        <taxon>Timematodea</taxon>
        <taxon>Timematoidea</taxon>
        <taxon>Timematidae</taxon>
        <taxon>Timema</taxon>
    </lineage>
</organism>
<dbReference type="AlphaFoldDB" id="A0A7R9CL64"/>
<protein>
    <submittedName>
        <fullName evidence="1">Uncharacterized protein</fullName>
    </submittedName>
</protein>
<name>A0A7R9CL64_TIMCR</name>